<accession>A0A0E9VMD9</accession>
<protein>
    <submittedName>
        <fullName evidence="1">Uncharacterized protein</fullName>
    </submittedName>
</protein>
<sequence>MRTHSQIRHTNTLSPNHTHTHVDTLATFLDQCLTSAISAVPNIILSTA</sequence>
<reference evidence="1" key="2">
    <citation type="journal article" date="2015" name="Fish Shellfish Immunol.">
        <title>Early steps in the European eel (Anguilla anguilla)-Vibrio vulnificus interaction in the gills: Role of the RtxA13 toxin.</title>
        <authorList>
            <person name="Callol A."/>
            <person name="Pajuelo D."/>
            <person name="Ebbesson L."/>
            <person name="Teles M."/>
            <person name="MacKenzie S."/>
            <person name="Amaro C."/>
        </authorList>
    </citation>
    <scope>NUCLEOTIDE SEQUENCE</scope>
</reference>
<proteinExistence type="predicted"/>
<name>A0A0E9VMD9_ANGAN</name>
<organism evidence="1">
    <name type="scientific">Anguilla anguilla</name>
    <name type="common">European freshwater eel</name>
    <name type="synonym">Muraena anguilla</name>
    <dbReference type="NCBI Taxonomy" id="7936"/>
    <lineage>
        <taxon>Eukaryota</taxon>
        <taxon>Metazoa</taxon>
        <taxon>Chordata</taxon>
        <taxon>Craniata</taxon>
        <taxon>Vertebrata</taxon>
        <taxon>Euteleostomi</taxon>
        <taxon>Actinopterygii</taxon>
        <taxon>Neopterygii</taxon>
        <taxon>Teleostei</taxon>
        <taxon>Anguilliformes</taxon>
        <taxon>Anguillidae</taxon>
        <taxon>Anguilla</taxon>
    </lineage>
</organism>
<reference evidence="1" key="1">
    <citation type="submission" date="2014-11" db="EMBL/GenBank/DDBJ databases">
        <authorList>
            <person name="Amaro Gonzalez C."/>
        </authorList>
    </citation>
    <scope>NUCLEOTIDE SEQUENCE</scope>
</reference>
<evidence type="ECO:0000313" key="1">
    <source>
        <dbReference type="EMBL" id="JAH78580.1"/>
    </source>
</evidence>
<dbReference type="EMBL" id="GBXM01029997">
    <property type="protein sequence ID" value="JAH78580.1"/>
    <property type="molecule type" value="Transcribed_RNA"/>
</dbReference>
<dbReference type="AlphaFoldDB" id="A0A0E9VMD9"/>